<dbReference type="GO" id="GO:0004565">
    <property type="term" value="F:beta-galactosidase activity"/>
    <property type="evidence" value="ECO:0007669"/>
    <property type="project" value="InterPro"/>
</dbReference>
<evidence type="ECO:0000313" key="3">
    <source>
        <dbReference type="Proteomes" id="UP000245202"/>
    </source>
</evidence>
<organism evidence="2 3">
    <name type="scientific">Paenibacillus agaridevorans</name>
    <dbReference type="NCBI Taxonomy" id="171404"/>
    <lineage>
        <taxon>Bacteria</taxon>
        <taxon>Bacillati</taxon>
        <taxon>Bacillota</taxon>
        <taxon>Bacilli</taxon>
        <taxon>Bacillales</taxon>
        <taxon>Paenibacillaceae</taxon>
        <taxon>Paenibacillus</taxon>
    </lineage>
</organism>
<protein>
    <submittedName>
        <fullName evidence="2">Beta-galactosidase</fullName>
    </submittedName>
</protein>
<sequence length="658" mass="75445">MLLMKRLASRQVHLDFHTSEWIPNIGEKFDKKQFQQALQLGKVNSITVFAKCHHGWSYYPTSIGKVHPNLQFDLMKQQIEAAHEIGVRAPIYITVGFSANDAEEYPNWVVRNQDGSVTTIGIDPLAKPEDQRPGVSWKFLCPSGEYAEFIYAQTREVCNLYEVDGLFYDICFWSLCWCGNCRAGMIHEGLDPDSEVSARVYHKIKWQRFMSRCSEIIVEKKPDASIFFNGSASPYEPEWHDWQTHFELEDLPTTWGGYDKMPSRAKYFAQSGKDYLGMTGKFHTSWGEFGGFKSTNALRYEVSSLLAYGARCNIGDQLHPSGHMDMETYRLIGEAYQYVEQIEPWCFDAMETTKLGIMLSGQVKSDEGLVKMLLEGHYDFDIVTDSTVDLSRFETIILPDCVLLNPHQAERLQAYMLQGGSLLLTGQSGLDEEKTHFCVDIGGSYMGKSKYDNDYLQLHDSVWSGLVNSPVLFYEGSELIEVTEGEVLASVVDPYFNRTYAQYCSHLNTPYQLDVKHPGVIRKGNVVYLAHSVCRNYYDHGAQFHRDYFLQALKLIYKNNVMEADMPSSGRARFVKQVEKDRYVLHLLYATPIQRGRTLVIDDLPPLYDVNVKVHVKEPIQRIYLAPEMKEIPFVQVDTQIEMKVPKVECHQIVVLDY</sequence>
<proteinExistence type="predicted"/>
<dbReference type="Gene3D" id="3.40.50.880">
    <property type="match status" value="1"/>
</dbReference>
<dbReference type="SUPFAM" id="SSF52317">
    <property type="entry name" value="Class I glutamine amidotransferase-like"/>
    <property type="match status" value="1"/>
</dbReference>
<gene>
    <name evidence="2" type="ORF">PAT3040_05002</name>
</gene>
<dbReference type="EMBL" id="BDQX01000304">
    <property type="protein sequence ID" value="GBG10280.1"/>
    <property type="molecule type" value="Genomic_DNA"/>
</dbReference>
<dbReference type="Pfam" id="PF08532">
    <property type="entry name" value="Glyco_hydro_42M"/>
    <property type="match status" value="1"/>
</dbReference>
<dbReference type="CDD" id="cd03143">
    <property type="entry name" value="A4_beta-galactosidase_middle_domain"/>
    <property type="match status" value="1"/>
</dbReference>
<dbReference type="Proteomes" id="UP000245202">
    <property type="component" value="Unassembled WGS sequence"/>
</dbReference>
<feature type="domain" description="Beta-galactosidase trimerisation" evidence="1">
    <location>
        <begin position="374"/>
        <end position="533"/>
    </location>
</feature>
<dbReference type="SUPFAM" id="SSF51445">
    <property type="entry name" value="(Trans)glycosidases"/>
    <property type="match status" value="1"/>
</dbReference>
<dbReference type="InterPro" id="IPR029062">
    <property type="entry name" value="Class_I_gatase-like"/>
</dbReference>
<dbReference type="Pfam" id="PF14871">
    <property type="entry name" value="GHL6"/>
    <property type="match status" value="1"/>
</dbReference>
<accession>A0A2R5EUD9</accession>
<dbReference type="InterPro" id="IPR017853">
    <property type="entry name" value="GH"/>
</dbReference>
<dbReference type="AlphaFoldDB" id="A0A2R5EUD9"/>
<comment type="caution">
    <text evidence="2">The sequence shown here is derived from an EMBL/GenBank/DDBJ whole genome shotgun (WGS) entry which is preliminary data.</text>
</comment>
<reference evidence="2 3" key="1">
    <citation type="submission" date="2017-08" db="EMBL/GenBank/DDBJ databases">
        <title>Substantial Increase in Enzyme Production by Combined Drug-Resistance Mutations in Paenibacillus agaridevorans.</title>
        <authorList>
            <person name="Tanaka Y."/>
            <person name="Funane K."/>
            <person name="Hosaka T."/>
            <person name="Shiwa Y."/>
            <person name="Fujita N."/>
            <person name="Miyazaki T."/>
            <person name="Yoshikawa H."/>
            <person name="Murakami K."/>
            <person name="Kasahara K."/>
            <person name="Inaoka T."/>
            <person name="Hiraga Y."/>
            <person name="Ochi K."/>
        </authorList>
    </citation>
    <scope>NUCLEOTIDE SEQUENCE [LARGE SCALE GENOMIC DNA]</scope>
    <source>
        <strain evidence="2 3">T-3040</strain>
    </source>
</reference>
<keyword evidence="3" id="KW-1185">Reference proteome</keyword>
<evidence type="ECO:0000259" key="1">
    <source>
        <dbReference type="Pfam" id="PF08532"/>
    </source>
</evidence>
<name>A0A2R5EUD9_9BACL</name>
<dbReference type="Gene3D" id="3.20.20.80">
    <property type="entry name" value="Glycosidases"/>
    <property type="match status" value="1"/>
</dbReference>
<dbReference type="GO" id="GO:0005975">
    <property type="term" value="P:carbohydrate metabolic process"/>
    <property type="evidence" value="ECO:0007669"/>
    <property type="project" value="InterPro"/>
</dbReference>
<evidence type="ECO:0000313" key="2">
    <source>
        <dbReference type="EMBL" id="GBG10280.1"/>
    </source>
</evidence>
<dbReference type="InterPro" id="IPR028212">
    <property type="entry name" value="GHL6"/>
</dbReference>
<dbReference type="InterPro" id="IPR013738">
    <property type="entry name" value="Beta_galactosidase_Trimer"/>
</dbReference>